<dbReference type="AlphaFoldDB" id="A0A0S2TA10"/>
<dbReference type="Proteomes" id="UP000055136">
    <property type="component" value="Chromosome"/>
</dbReference>
<dbReference type="STRING" id="1748243.Tel_01675"/>
<accession>A0A0S2TA10</accession>
<dbReference type="EMBL" id="CP013099">
    <property type="protein sequence ID" value="ALP51948.1"/>
    <property type="molecule type" value="Genomic_DNA"/>
</dbReference>
<dbReference type="Gene3D" id="1.10.357.10">
    <property type="entry name" value="Tetracycline Repressor, domain 2"/>
    <property type="match status" value="1"/>
</dbReference>
<dbReference type="PROSITE" id="PS50977">
    <property type="entry name" value="HTH_TETR_2"/>
    <property type="match status" value="1"/>
</dbReference>
<reference evidence="4" key="1">
    <citation type="submission" date="2015-10" db="EMBL/GenBank/DDBJ databases">
        <title>Description of Candidatus Tenderia electrophaga gen. nov, sp. nov., an Uncultivated Electroautotroph from a Biocathode Enrichment.</title>
        <authorList>
            <person name="Eddie B.J."/>
            <person name="Malanoski A.P."/>
            <person name="Wang Z."/>
            <person name="Hall R.J."/>
            <person name="Oh S.D."/>
            <person name="Heiner C."/>
            <person name="Lin B."/>
            <person name="Strycharz-Glaven S.M."/>
        </authorList>
    </citation>
    <scope>NUCLEOTIDE SEQUENCE [LARGE SCALE GENOMIC DNA]</scope>
    <source>
        <strain evidence="4">NRL1</strain>
    </source>
</reference>
<evidence type="ECO:0000313" key="5">
    <source>
        <dbReference type="Proteomes" id="UP000055136"/>
    </source>
</evidence>
<evidence type="ECO:0000313" key="4">
    <source>
        <dbReference type="EMBL" id="ALP51948.1"/>
    </source>
</evidence>
<dbReference type="InterPro" id="IPR001647">
    <property type="entry name" value="HTH_TetR"/>
</dbReference>
<evidence type="ECO:0000256" key="1">
    <source>
        <dbReference type="ARBA" id="ARBA00023125"/>
    </source>
</evidence>
<dbReference type="KEGG" id="tee:Tel_01675"/>
<keyword evidence="5" id="KW-1185">Reference proteome</keyword>
<feature type="domain" description="HTH tetR-type" evidence="3">
    <location>
        <begin position="13"/>
        <end position="73"/>
    </location>
</feature>
<dbReference type="GO" id="GO:0003677">
    <property type="term" value="F:DNA binding"/>
    <property type="evidence" value="ECO:0007669"/>
    <property type="project" value="UniProtKB-UniRule"/>
</dbReference>
<name>A0A0S2TA10_9GAMM</name>
<feature type="DNA-binding region" description="H-T-H motif" evidence="2">
    <location>
        <begin position="36"/>
        <end position="55"/>
    </location>
</feature>
<evidence type="ECO:0000256" key="2">
    <source>
        <dbReference type="PROSITE-ProRule" id="PRU00335"/>
    </source>
</evidence>
<evidence type="ECO:0000259" key="3">
    <source>
        <dbReference type="PROSITE" id="PS50977"/>
    </source>
</evidence>
<sequence>MSKKPGLRERKFARTRLKLARALARRLEQSSLEEVAVRDLCEDAELSEATFFNYFPRKTDLLDYYTRLWMLELNWRCRHIQAQGVAAVAACFDFMAAALQQQPGVMGEIIARQALLRGKPEPVEIGLAERQIAYPDYEGIEELPAGGVDKAWLPALEQAVRSGELPPNVHLPTVMAGLASLFYGVPLVLRQNNFAAVSSMYHQQLAVFWAGIKTTARGAA</sequence>
<protein>
    <recommendedName>
        <fullName evidence="3">HTH tetR-type domain-containing protein</fullName>
    </recommendedName>
</protein>
<dbReference type="SUPFAM" id="SSF46689">
    <property type="entry name" value="Homeodomain-like"/>
    <property type="match status" value="1"/>
</dbReference>
<dbReference type="InterPro" id="IPR009057">
    <property type="entry name" value="Homeodomain-like_sf"/>
</dbReference>
<gene>
    <name evidence="4" type="ORF">Tel_01675</name>
</gene>
<proteinExistence type="predicted"/>
<keyword evidence="1 2" id="KW-0238">DNA-binding</keyword>
<organism evidence="4 5">
    <name type="scientific">Candidatus Tenderia electrophaga</name>
    <dbReference type="NCBI Taxonomy" id="1748243"/>
    <lineage>
        <taxon>Bacteria</taxon>
        <taxon>Pseudomonadati</taxon>
        <taxon>Pseudomonadota</taxon>
        <taxon>Gammaproteobacteria</taxon>
        <taxon>Candidatus Tenderiales</taxon>
        <taxon>Candidatus Tenderiaceae</taxon>
        <taxon>Candidatus Tenderia</taxon>
    </lineage>
</organism>